<dbReference type="Gene3D" id="2.60.40.10">
    <property type="entry name" value="Immunoglobulins"/>
    <property type="match status" value="1"/>
</dbReference>
<accession>A0A8S3DTE6</accession>
<dbReference type="AlphaFoldDB" id="A0A8S3DTE6"/>
<evidence type="ECO:0000313" key="3">
    <source>
        <dbReference type="Proteomes" id="UP000681720"/>
    </source>
</evidence>
<evidence type="ECO:0000313" key="1">
    <source>
        <dbReference type="EMBL" id="CAF4696701.1"/>
    </source>
</evidence>
<dbReference type="Proteomes" id="UP000681967">
    <property type="component" value="Unassembled WGS sequence"/>
</dbReference>
<organism evidence="2 3">
    <name type="scientific">Rotaria magnacalcarata</name>
    <dbReference type="NCBI Taxonomy" id="392030"/>
    <lineage>
        <taxon>Eukaryota</taxon>
        <taxon>Metazoa</taxon>
        <taxon>Spiralia</taxon>
        <taxon>Gnathifera</taxon>
        <taxon>Rotifera</taxon>
        <taxon>Eurotatoria</taxon>
        <taxon>Bdelloidea</taxon>
        <taxon>Philodinida</taxon>
        <taxon>Philodinidae</taxon>
        <taxon>Rotaria</taxon>
    </lineage>
</organism>
<dbReference type="EMBL" id="CAJOBJ010208148">
    <property type="protein sequence ID" value="CAF5003123.1"/>
    <property type="molecule type" value="Genomic_DNA"/>
</dbReference>
<comment type="caution">
    <text evidence="2">The sequence shown here is derived from an EMBL/GenBank/DDBJ whole genome shotgun (WGS) entry which is preliminary data.</text>
</comment>
<protein>
    <submittedName>
        <fullName evidence="2">Uncharacterized protein</fullName>
    </submittedName>
</protein>
<gene>
    <name evidence="1" type="ORF">BYL167_LOCUS43936</name>
    <name evidence="2" type="ORF">GIL414_LOCUS57368</name>
</gene>
<dbReference type="Proteomes" id="UP000681720">
    <property type="component" value="Unassembled WGS sequence"/>
</dbReference>
<dbReference type="EMBL" id="CAJOBH010118071">
    <property type="protein sequence ID" value="CAF4696701.1"/>
    <property type="molecule type" value="Genomic_DNA"/>
</dbReference>
<name>A0A8S3DTE6_9BILA</name>
<sequence>MRPYANIGTSSIYEPAYEISFIITNTGKMSGSEVPQLYLTFPAEAQEPPKLLR</sequence>
<proteinExistence type="predicted"/>
<evidence type="ECO:0000313" key="2">
    <source>
        <dbReference type="EMBL" id="CAF5003123.1"/>
    </source>
</evidence>
<feature type="non-terminal residue" evidence="2">
    <location>
        <position position="53"/>
    </location>
</feature>
<dbReference type="InterPro" id="IPR013783">
    <property type="entry name" value="Ig-like_fold"/>
</dbReference>
<reference evidence="2" key="1">
    <citation type="submission" date="2021-02" db="EMBL/GenBank/DDBJ databases">
        <authorList>
            <person name="Nowell W R."/>
        </authorList>
    </citation>
    <scope>NUCLEOTIDE SEQUENCE</scope>
</reference>